<dbReference type="GO" id="GO:0004165">
    <property type="term" value="F:delta(3)-delta(2)-enoyl-CoA isomerase activity"/>
    <property type="evidence" value="ECO:0007669"/>
    <property type="project" value="UniProtKB-ARBA"/>
</dbReference>
<dbReference type="Proteomes" id="UP001236014">
    <property type="component" value="Chromosome"/>
</dbReference>
<dbReference type="InterPro" id="IPR029045">
    <property type="entry name" value="ClpP/crotonase-like_dom_sf"/>
</dbReference>
<dbReference type="InterPro" id="IPR001753">
    <property type="entry name" value="Enoyl-CoA_hydra/iso"/>
</dbReference>
<evidence type="ECO:0000256" key="1">
    <source>
        <dbReference type="ARBA" id="ARBA00004275"/>
    </source>
</evidence>
<gene>
    <name evidence="4" type="ORF">QRX50_17880</name>
</gene>
<sequence>MSIDVVAGEAVTTVTINRPDKRNALTTALYSALAEALETAATPIIVLTGAGGTFTAGNDLGDFLAHDEGGGDATPVRRFQEALLATRAVVVAAVDGPAVGIGATLLLHCDLVYATERSYLQFPFTSLGLVPEYGSSFVLPRLLGPQRAAELLLFGDRVPAAEAHRLGLVNEVLADAAALEARVADRTAALAAQPASSLVLTRELLRDTENTSVRGRMDVESQHFAKLLHDPATVANLRAKLGRR</sequence>
<dbReference type="PANTHER" id="PTHR43684:SF1">
    <property type="entry name" value="ENOYL-COA DELTA ISOMERASE 2"/>
    <property type="match status" value="1"/>
</dbReference>
<evidence type="ECO:0000256" key="3">
    <source>
        <dbReference type="ARBA" id="ARBA00023235"/>
    </source>
</evidence>
<dbReference type="KEGG" id="acab:QRX50_17880"/>
<evidence type="ECO:0000313" key="4">
    <source>
        <dbReference type="EMBL" id="WIX82498.1"/>
    </source>
</evidence>
<name>A0A9Y2IQ74_9PSEU</name>
<dbReference type="CDD" id="cd06558">
    <property type="entry name" value="crotonase-like"/>
    <property type="match status" value="1"/>
</dbReference>
<keyword evidence="3" id="KW-0413">Isomerase</keyword>
<proteinExistence type="predicted"/>
<keyword evidence="5" id="KW-1185">Reference proteome</keyword>
<evidence type="ECO:0000313" key="5">
    <source>
        <dbReference type="Proteomes" id="UP001236014"/>
    </source>
</evidence>
<dbReference type="EMBL" id="CP127294">
    <property type="protein sequence ID" value="WIX82498.1"/>
    <property type="molecule type" value="Genomic_DNA"/>
</dbReference>
<dbReference type="Gene3D" id="3.90.226.10">
    <property type="entry name" value="2-enoyl-CoA Hydratase, Chain A, domain 1"/>
    <property type="match status" value="1"/>
</dbReference>
<accession>A0A9Y2IQ74</accession>
<keyword evidence="2" id="KW-0576">Peroxisome</keyword>
<organism evidence="4 5">
    <name type="scientific">Amycolatopsis carbonis</name>
    <dbReference type="NCBI Taxonomy" id="715471"/>
    <lineage>
        <taxon>Bacteria</taxon>
        <taxon>Bacillati</taxon>
        <taxon>Actinomycetota</taxon>
        <taxon>Actinomycetes</taxon>
        <taxon>Pseudonocardiales</taxon>
        <taxon>Pseudonocardiaceae</taxon>
        <taxon>Amycolatopsis</taxon>
    </lineage>
</organism>
<dbReference type="PANTHER" id="PTHR43684">
    <property type="match status" value="1"/>
</dbReference>
<dbReference type="Pfam" id="PF00378">
    <property type="entry name" value="ECH_1"/>
    <property type="match status" value="1"/>
</dbReference>
<protein>
    <submittedName>
        <fullName evidence="4">Enoyl-CoA hydratase-related protein</fullName>
    </submittedName>
</protein>
<dbReference type="InterPro" id="IPR051053">
    <property type="entry name" value="ECH/Chromodomain_protein"/>
</dbReference>
<comment type="subcellular location">
    <subcellularLocation>
        <location evidence="1">Peroxisome</location>
    </subcellularLocation>
</comment>
<dbReference type="SUPFAM" id="SSF52096">
    <property type="entry name" value="ClpP/crotonase"/>
    <property type="match status" value="1"/>
</dbReference>
<dbReference type="RefSeq" id="WP_285973066.1">
    <property type="nucleotide sequence ID" value="NZ_CP127294.1"/>
</dbReference>
<evidence type="ECO:0000256" key="2">
    <source>
        <dbReference type="ARBA" id="ARBA00023140"/>
    </source>
</evidence>
<reference evidence="4 5" key="1">
    <citation type="submission" date="2023-06" db="EMBL/GenBank/DDBJ databases">
        <authorList>
            <person name="Oyuntsetseg B."/>
            <person name="Kim S.B."/>
        </authorList>
    </citation>
    <scope>NUCLEOTIDE SEQUENCE [LARGE SCALE GENOMIC DNA]</scope>
    <source>
        <strain evidence="4 5">2-15</strain>
    </source>
</reference>
<dbReference type="AlphaFoldDB" id="A0A9Y2IQ74"/>